<name>A0A1G2LFE7_9BACT</name>
<feature type="compositionally biased region" description="Polar residues" evidence="1">
    <location>
        <begin position="34"/>
        <end position="47"/>
    </location>
</feature>
<evidence type="ECO:0000313" key="2">
    <source>
        <dbReference type="EMBL" id="OHA09529.1"/>
    </source>
</evidence>
<evidence type="ECO:0000256" key="1">
    <source>
        <dbReference type="SAM" id="MobiDB-lite"/>
    </source>
</evidence>
<proteinExistence type="predicted"/>
<dbReference type="InterPro" id="IPR008972">
    <property type="entry name" value="Cupredoxin"/>
</dbReference>
<feature type="region of interest" description="Disordered" evidence="1">
    <location>
        <begin position="30"/>
        <end position="52"/>
    </location>
</feature>
<evidence type="ECO:0000313" key="3">
    <source>
        <dbReference type="Proteomes" id="UP000178977"/>
    </source>
</evidence>
<organism evidence="2 3">
    <name type="scientific">Candidatus Sungbacteria bacterium RIFCSPLOWO2_01_FULL_60_25</name>
    <dbReference type="NCBI Taxonomy" id="1802281"/>
    <lineage>
        <taxon>Bacteria</taxon>
        <taxon>Candidatus Sungiibacteriota</taxon>
    </lineage>
</organism>
<protein>
    <recommendedName>
        <fullName evidence="4">EfeO-type cupredoxin-like domain-containing protein</fullName>
    </recommendedName>
</protein>
<dbReference type="SUPFAM" id="SSF49503">
    <property type="entry name" value="Cupredoxins"/>
    <property type="match status" value="1"/>
</dbReference>
<evidence type="ECO:0008006" key="4">
    <source>
        <dbReference type="Google" id="ProtNLM"/>
    </source>
</evidence>
<dbReference type="STRING" id="1802281.A3A44_01955"/>
<comment type="caution">
    <text evidence="2">The sequence shown here is derived from an EMBL/GenBank/DDBJ whole genome shotgun (WGS) entry which is preliminary data.</text>
</comment>
<reference evidence="2 3" key="1">
    <citation type="journal article" date="2016" name="Nat. Commun.">
        <title>Thousands of microbial genomes shed light on interconnected biogeochemical processes in an aquifer system.</title>
        <authorList>
            <person name="Anantharaman K."/>
            <person name="Brown C.T."/>
            <person name="Hug L.A."/>
            <person name="Sharon I."/>
            <person name="Castelle C.J."/>
            <person name="Probst A.J."/>
            <person name="Thomas B.C."/>
            <person name="Singh A."/>
            <person name="Wilkins M.J."/>
            <person name="Karaoz U."/>
            <person name="Brodie E.L."/>
            <person name="Williams K.H."/>
            <person name="Hubbard S.S."/>
            <person name="Banfield J.F."/>
        </authorList>
    </citation>
    <scope>NUCLEOTIDE SEQUENCE [LARGE SCALE GENOMIC DNA]</scope>
</reference>
<dbReference type="EMBL" id="MHQT01000023">
    <property type="protein sequence ID" value="OHA09529.1"/>
    <property type="molecule type" value="Genomic_DNA"/>
</dbReference>
<accession>A0A1G2LFE7</accession>
<dbReference type="Gene3D" id="2.60.40.420">
    <property type="entry name" value="Cupredoxins - blue copper proteins"/>
    <property type="match status" value="1"/>
</dbReference>
<dbReference type="AlphaFoldDB" id="A0A1G2LFE7"/>
<sequence length="157" mass="16725">MNKTIVIVVVAAVVLVGGYFLLKGANPPAPSAPLETNQQTATPSPTESPAAGGAEHMVTYTDAGYSPVALTVKKRETVTFKNQSSRSMWTASAMHPTHRVYSGTSLDEHCPDAAGTAFDACKGFLPGESWSFKLDKTGIWKYHDHLNPGVFGSITVE</sequence>
<gene>
    <name evidence="2" type="ORF">A3A44_01955</name>
</gene>
<dbReference type="Proteomes" id="UP000178977">
    <property type="component" value="Unassembled WGS sequence"/>
</dbReference>